<dbReference type="EMBL" id="CP097635">
    <property type="protein sequence ID" value="URI08054.1"/>
    <property type="molecule type" value="Genomic_DNA"/>
</dbReference>
<dbReference type="PANTHER" id="PTHR43794">
    <property type="entry name" value="AMINOHYDROLASE SSNA-RELATED"/>
    <property type="match status" value="1"/>
</dbReference>
<proteinExistence type="inferred from homology"/>
<evidence type="ECO:0000256" key="4">
    <source>
        <dbReference type="ARBA" id="ARBA00022833"/>
    </source>
</evidence>
<dbReference type="InterPro" id="IPR006680">
    <property type="entry name" value="Amidohydro-rel"/>
</dbReference>
<dbReference type="Pfam" id="PF01979">
    <property type="entry name" value="Amidohydro_1"/>
    <property type="match status" value="1"/>
</dbReference>
<dbReference type="InterPro" id="IPR050287">
    <property type="entry name" value="MTA/SAH_deaminase"/>
</dbReference>
<dbReference type="PANTHER" id="PTHR43794:SF11">
    <property type="entry name" value="AMIDOHYDROLASE-RELATED DOMAIN-CONTAINING PROTEIN"/>
    <property type="match status" value="1"/>
</dbReference>
<dbReference type="Proteomes" id="UP001056201">
    <property type="component" value="Chromosome 1"/>
</dbReference>
<dbReference type="InterPro" id="IPR054418">
    <property type="entry name" value="MQNX/HUTI_composite_N"/>
</dbReference>
<feature type="domain" description="Amidohydrolase-related" evidence="5">
    <location>
        <begin position="66"/>
        <end position="417"/>
    </location>
</feature>
<keyword evidence="4" id="KW-0862">Zinc</keyword>
<protein>
    <submittedName>
        <fullName evidence="7">Amidohydrolase family protein</fullName>
    </submittedName>
</protein>
<evidence type="ECO:0000313" key="7">
    <source>
        <dbReference type="EMBL" id="URI08054.1"/>
    </source>
</evidence>
<dbReference type="Gene3D" id="3.20.20.140">
    <property type="entry name" value="Metal-dependent hydrolases"/>
    <property type="match status" value="1"/>
</dbReference>
<evidence type="ECO:0000256" key="3">
    <source>
        <dbReference type="ARBA" id="ARBA00022801"/>
    </source>
</evidence>
<keyword evidence="8" id="KW-1185">Reference proteome</keyword>
<name>A0ABY4S9Y2_AQUTE</name>
<feature type="domain" description="Aminodeoxyfutalosine deaminase/Imidazolonepropionase-like composite" evidence="6">
    <location>
        <begin position="32"/>
        <end position="55"/>
    </location>
</feature>
<evidence type="ECO:0000259" key="5">
    <source>
        <dbReference type="Pfam" id="PF01979"/>
    </source>
</evidence>
<comment type="similarity">
    <text evidence="1">Belongs to the metallo-dependent hydrolases superfamily. ATZ/TRZ family.</text>
</comment>
<organism evidence="7 8">
    <name type="scientific">Aquincola tertiaricarbonis</name>
    <dbReference type="NCBI Taxonomy" id="391953"/>
    <lineage>
        <taxon>Bacteria</taxon>
        <taxon>Pseudomonadati</taxon>
        <taxon>Pseudomonadota</taxon>
        <taxon>Betaproteobacteria</taxon>
        <taxon>Burkholderiales</taxon>
        <taxon>Sphaerotilaceae</taxon>
        <taxon>Aquincola</taxon>
    </lineage>
</organism>
<dbReference type="Gene3D" id="2.30.40.10">
    <property type="entry name" value="Urease, subunit C, domain 1"/>
    <property type="match status" value="1"/>
</dbReference>
<evidence type="ECO:0000259" key="6">
    <source>
        <dbReference type="Pfam" id="PF22039"/>
    </source>
</evidence>
<reference evidence="7" key="1">
    <citation type="submission" date="2022-05" db="EMBL/GenBank/DDBJ databases">
        <title>An RpoN-dependent PEP-CTERM gene is involved in floc formation of an Aquincola tertiaricarbonis strain.</title>
        <authorList>
            <person name="Qiu D."/>
            <person name="Xia M."/>
        </authorList>
    </citation>
    <scope>NUCLEOTIDE SEQUENCE</scope>
    <source>
        <strain evidence="7">RN12</strain>
    </source>
</reference>
<dbReference type="SUPFAM" id="SSF51338">
    <property type="entry name" value="Composite domain of metallo-dependent hydrolases"/>
    <property type="match status" value="2"/>
</dbReference>
<dbReference type="SUPFAM" id="SSF51556">
    <property type="entry name" value="Metallo-dependent hydrolases"/>
    <property type="match status" value="1"/>
</dbReference>
<keyword evidence="2" id="KW-0479">Metal-binding</keyword>
<accession>A0ABY4S9Y2</accession>
<sequence>MQVPENTLRQPRYLLAPALTWLEPKGATPGQGVVVADGHFTDVGPLAEVQARHPDLVPQALPDRLLMPGFIDTHHHLTQSFGKSLAFGEPSEIFRRIWVPLEQHLQPHDLYLSAKLAALEALRGGFTTVCDAGTRSPHGLQAIALAAEEAGLRCVLARTCNDGGNDGDSDEATRRDLLRDAETHLAQWQHHPLVHGSLAISVPEAATDAMLGRVAALCHEAGVVMQVHANEHLASVERSLVDRGLRPIGHLDRAGALGPQTLIAHATLVTPDELLRLRDTGTAVAYNPVASAWKGNAVAPALMMRALGIRLGLGTDGTRSDAFRLLDAAETAQRLVHGLAVGDSSCGAGWTWLQAATSGGAEACGLGQRTGRIATGLAADFLLLDLDVPELAPSWDLGWELVRLAHRGQIEAVVVAGLLRLWQGWPTDWNARALMREVRAVAAQAVAEAPIQRVHPVSAEHRLGNS</sequence>
<evidence type="ECO:0000256" key="2">
    <source>
        <dbReference type="ARBA" id="ARBA00022723"/>
    </source>
</evidence>
<evidence type="ECO:0000256" key="1">
    <source>
        <dbReference type="ARBA" id="ARBA00006745"/>
    </source>
</evidence>
<dbReference type="InterPro" id="IPR032466">
    <property type="entry name" value="Metal_Hydrolase"/>
</dbReference>
<dbReference type="InterPro" id="IPR011059">
    <property type="entry name" value="Metal-dep_hydrolase_composite"/>
</dbReference>
<dbReference type="Pfam" id="PF22039">
    <property type="entry name" value="HUTI_composite_bact"/>
    <property type="match status" value="1"/>
</dbReference>
<gene>
    <name evidence="7" type="ORF">MW290_05595</name>
</gene>
<keyword evidence="3" id="KW-0378">Hydrolase</keyword>
<evidence type="ECO:0000313" key="8">
    <source>
        <dbReference type="Proteomes" id="UP001056201"/>
    </source>
</evidence>
<dbReference type="RefSeq" id="WP_250196276.1">
    <property type="nucleotide sequence ID" value="NZ_CP097635.1"/>
</dbReference>